<dbReference type="PANTHER" id="PTHR42748">
    <property type="entry name" value="NITROGEN METABOLITE REPRESSION PROTEIN NMRA FAMILY MEMBER"/>
    <property type="match status" value="1"/>
</dbReference>
<reference evidence="4 5" key="1">
    <citation type="submission" date="2017-06" db="EMBL/GenBank/DDBJ databases">
        <title>Draft genome sequence of a variant of Elsinoe murrayae.</title>
        <authorList>
            <person name="Cheng Q."/>
        </authorList>
    </citation>
    <scope>NUCLEOTIDE SEQUENCE [LARGE SCALE GENOMIC DNA]</scope>
    <source>
        <strain evidence="4 5">CQ-2017a</strain>
    </source>
</reference>
<name>A0A2K1QHI6_9PEZI</name>
<accession>A0A2K1QHI6</accession>
<comment type="caution">
    <text evidence="4">The sequence shown here is derived from an EMBL/GenBank/DDBJ whole genome shotgun (WGS) entry which is preliminary data.</text>
</comment>
<dbReference type="InParanoid" id="A0A2K1QHI6"/>
<proteinExistence type="inferred from homology"/>
<comment type="similarity">
    <text evidence="1">Belongs to the NmrA-type oxidoreductase family.</text>
</comment>
<dbReference type="SUPFAM" id="SSF51735">
    <property type="entry name" value="NAD(P)-binding Rossmann-fold domains"/>
    <property type="match status" value="1"/>
</dbReference>
<keyword evidence="2" id="KW-0521">NADP</keyword>
<dbReference type="InterPro" id="IPR008030">
    <property type="entry name" value="NmrA-like"/>
</dbReference>
<evidence type="ECO:0000259" key="3">
    <source>
        <dbReference type="Pfam" id="PF05368"/>
    </source>
</evidence>
<dbReference type="AlphaFoldDB" id="A0A2K1QHI6"/>
<protein>
    <recommendedName>
        <fullName evidence="3">NmrA-like domain-containing protein</fullName>
    </recommendedName>
</protein>
<evidence type="ECO:0000313" key="5">
    <source>
        <dbReference type="Proteomes" id="UP000243797"/>
    </source>
</evidence>
<dbReference type="OrthoDB" id="9997102at2759"/>
<dbReference type="InterPro" id="IPR051164">
    <property type="entry name" value="NmrA-like_oxidored"/>
</dbReference>
<dbReference type="InterPro" id="IPR036291">
    <property type="entry name" value="NAD(P)-bd_dom_sf"/>
</dbReference>
<dbReference type="STRING" id="2082308.A0A2K1QHI6"/>
<dbReference type="GO" id="GO:0005634">
    <property type="term" value="C:nucleus"/>
    <property type="evidence" value="ECO:0007669"/>
    <property type="project" value="TreeGrafter"/>
</dbReference>
<organism evidence="4 5">
    <name type="scientific">Sphaceloma murrayae</name>
    <dbReference type="NCBI Taxonomy" id="2082308"/>
    <lineage>
        <taxon>Eukaryota</taxon>
        <taxon>Fungi</taxon>
        <taxon>Dikarya</taxon>
        <taxon>Ascomycota</taxon>
        <taxon>Pezizomycotina</taxon>
        <taxon>Dothideomycetes</taxon>
        <taxon>Dothideomycetidae</taxon>
        <taxon>Myriangiales</taxon>
        <taxon>Elsinoaceae</taxon>
        <taxon>Sphaceloma</taxon>
    </lineage>
</organism>
<sequence length="312" mass="34369">MIKPLLITGATGQQGGSAIDALMSSEGANEFMILAVTRNAEGSGVSKLLKKFPDVRIVVGNLDNVPELFQEATAIAGQDIWGVYSVQVSMGPGVTLESEVKQGTDLIAESVRRGVSHFVYSSVERGGDAKSWDNETPVEHFKSKLQIEQYLRTNAGDMSWTILRPVAFMDNLKPGLASRVFLTAMRDAMHGKVQYWIALSDIGAFTAKAFLDPKAHDQQAIGLAGDKLTFDELQQVFAKLTAAPPSPSFSILGSILKYMVPDLGRMLDWFGTEGYEVDIESLRRQHSGLKTFERWIKEESPFHLKNEAMRLV</sequence>
<dbReference type="Pfam" id="PF05368">
    <property type="entry name" value="NmrA"/>
    <property type="match status" value="1"/>
</dbReference>
<feature type="domain" description="NmrA-like" evidence="3">
    <location>
        <begin position="4"/>
        <end position="282"/>
    </location>
</feature>
<dbReference type="Gene3D" id="3.40.50.720">
    <property type="entry name" value="NAD(P)-binding Rossmann-like Domain"/>
    <property type="match status" value="1"/>
</dbReference>
<dbReference type="Proteomes" id="UP000243797">
    <property type="component" value="Unassembled WGS sequence"/>
</dbReference>
<evidence type="ECO:0000313" key="4">
    <source>
        <dbReference type="EMBL" id="PNS14391.1"/>
    </source>
</evidence>
<dbReference type="EMBL" id="NKHZ01000086">
    <property type="protein sequence ID" value="PNS14391.1"/>
    <property type="molecule type" value="Genomic_DNA"/>
</dbReference>
<evidence type="ECO:0000256" key="2">
    <source>
        <dbReference type="ARBA" id="ARBA00022857"/>
    </source>
</evidence>
<dbReference type="PANTHER" id="PTHR42748:SF25">
    <property type="entry name" value="NMRA FAMILY PROTEIN"/>
    <property type="match status" value="1"/>
</dbReference>
<dbReference type="Gene3D" id="3.90.25.10">
    <property type="entry name" value="UDP-galactose 4-epimerase, domain 1"/>
    <property type="match status" value="1"/>
</dbReference>
<evidence type="ECO:0000256" key="1">
    <source>
        <dbReference type="ARBA" id="ARBA00006328"/>
    </source>
</evidence>
<keyword evidence="5" id="KW-1185">Reference proteome</keyword>
<gene>
    <name evidence="4" type="ORF">CAC42_3677</name>
</gene>